<organism evidence="7 8">
    <name type="scientific">Viridibacterium curvum</name>
    <dbReference type="NCBI Taxonomy" id="1101404"/>
    <lineage>
        <taxon>Bacteria</taxon>
        <taxon>Pseudomonadati</taxon>
        <taxon>Pseudomonadota</taxon>
        <taxon>Betaproteobacteria</taxon>
        <taxon>Rhodocyclales</taxon>
        <taxon>Rhodocyclaceae</taxon>
        <taxon>Viridibacterium</taxon>
    </lineage>
</organism>
<reference evidence="8" key="1">
    <citation type="journal article" date="2019" name="Int. J. Syst. Evol. Microbiol.">
        <title>The Global Catalogue of Microorganisms (GCM) 10K type strain sequencing project: providing services to taxonomists for standard genome sequencing and annotation.</title>
        <authorList>
            <consortium name="The Broad Institute Genomics Platform"/>
            <consortium name="The Broad Institute Genome Sequencing Center for Infectious Disease"/>
            <person name="Wu L."/>
            <person name="Ma J."/>
        </authorList>
    </citation>
    <scope>NUCLEOTIDE SEQUENCE [LARGE SCALE GENOMIC DNA]</scope>
    <source>
        <strain evidence="8">JCM 18715</strain>
    </source>
</reference>
<keyword evidence="3 6" id="KW-0963">Cytoplasm</keyword>
<evidence type="ECO:0000256" key="3">
    <source>
        <dbReference type="ARBA" id="ARBA00022490"/>
    </source>
</evidence>
<proteinExistence type="inferred from homology"/>
<keyword evidence="7" id="KW-0282">Flagellum</keyword>
<protein>
    <recommendedName>
        <fullName evidence="6">Flagellar secretion chaperone FliS</fullName>
    </recommendedName>
</protein>
<keyword evidence="7" id="KW-0969">Cilium</keyword>
<name>A0ABP9QCV4_9RHOO</name>
<evidence type="ECO:0000313" key="8">
    <source>
        <dbReference type="Proteomes" id="UP001500547"/>
    </source>
</evidence>
<gene>
    <name evidence="7" type="primary">fliS</name>
    <name evidence="7" type="ORF">GCM10025770_06630</name>
</gene>
<dbReference type="InterPro" id="IPR003713">
    <property type="entry name" value="FliS"/>
</dbReference>
<evidence type="ECO:0000256" key="5">
    <source>
        <dbReference type="ARBA" id="ARBA00023186"/>
    </source>
</evidence>
<sequence>MFATQTAAAYAKVGIETNVSTASPHQLVLMLFDGATLAINSAAISMSNGDIAAKGSSISKAIEIITYGLKASLDKGVDSDLPARLGALYDYMCERLFYANLHNSQAALNEVSSLLAELRGAWAEIGNAVPSTQG</sequence>
<evidence type="ECO:0000256" key="6">
    <source>
        <dbReference type="PIRNR" id="PIRNR039090"/>
    </source>
</evidence>
<keyword evidence="4 6" id="KW-1005">Bacterial flagellum biogenesis</keyword>
<accession>A0ABP9QCV4</accession>
<comment type="caution">
    <text evidence="7">The sequence shown here is derived from an EMBL/GenBank/DDBJ whole genome shotgun (WGS) entry which is preliminary data.</text>
</comment>
<dbReference type="EMBL" id="BAABLD010000002">
    <property type="protein sequence ID" value="GAA5159775.1"/>
    <property type="molecule type" value="Genomic_DNA"/>
</dbReference>
<keyword evidence="5" id="KW-0143">Chaperone</keyword>
<dbReference type="PANTHER" id="PTHR34773:SF1">
    <property type="entry name" value="FLAGELLAR SECRETION CHAPERONE FLIS"/>
    <property type="match status" value="1"/>
</dbReference>
<dbReference type="CDD" id="cd16098">
    <property type="entry name" value="FliS"/>
    <property type="match status" value="1"/>
</dbReference>
<dbReference type="Gene3D" id="1.20.120.340">
    <property type="entry name" value="Flagellar protein FliS"/>
    <property type="match status" value="1"/>
</dbReference>
<evidence type="ECO:0000313" key="7">
    <source>
        <dbReference type="EMBL" id="GAA5159775.1"/>
    </source>
</evidence>
<dbReference type="Pfam" id="PF02561">
    <property type="entry name" value="FliS"/>
    <property type="match status" value="1"/>
</dbReference>
<keyword evidence="8" id="KW-1185">Reference proteome</keyword>
<comment type="subcellular location">
    <subcellularLocation>
        <location evidence="1 6">Cytoplasm</location>
        <location evidence="1 6">Cytosol</location>
    </subcellularLocation>
</comment>
<dbReference type="RefSeq" id="WP_345531416.1">
    <property type="nucleotide sequence ID" value="NZ_BAABLD010000002.1"/>
</dbReference>
<dbReference type="PANTHER" id="PTHR34773">
    <property type="entry name" value="FLAGELLAR SECRETION CHAPERONE FLIS"/>
    <property type="match status" value="1"/>
</dbReference>
<evidence type="ECO:0000256" key="4">
    <source>
        <dbReference type="ARBA" id="ARBA00022795"/>
    </source>
</evidence>
<dbReference type="SUPFAM" id="SSF101116">
    <property type="entry name" value="Flagellar export chaperone FliS"/>
    <property type="match status" value="1"/>
</dbReference>
<dbReference type="InterPro" id="IPR036584">
    <property type="entry name" value="FliS_sf"/>
</dbReference>
<dbReference type="NCBIfam" id="TIGR00208">
    <property type="entry name" value="fliS"/>
    <property type="match status" value="1"/>
</dbReference>
<comment type="similarity">
    <text evidence="2 6">Belongs to the FliS family.</text>
</comment>
<evidence type="ECO:0000256" key="1">
    <source>
        <dbReference type="ARBA" id="ARBA00004514"/>
    </source>
</evidence>
<dbReference type="PIRSF" id="PIRSF039090">
    <property type="entry name" value="Flis"/>
    <property type="match status" value="1"/>
</dbReference>
<evidence type="ECO:0000256" key="2">
    <source>
        <dbReference type="ARBA" id="ARBA00008787"/>
    </source>
</evidence>
<keyword evidence="7" id="KW-0966">Cell projection</keyword>
<dbReference type="Proteomes" id="UP001500547">
    <property type="component" value="Unassembled WGS sequence"/>
</dbReference>